<name>A0ABR3VTQ2_9PEZI</name>
<dbReference type="Pfam" id="PF04143">
    <property type="entry name" value="Sulf_transp"/>
    <property type="match status" value="1"/>
</dbReference>
<comment type="caution">
    <text evidence="2">The sequence shown here is derived from an EMBL/GenBank/DDBJ whole genome shotgun (WGS) entry which is preliminary data.</text>
</comment>
<feature type="transmembrane region" description="Helical" evidence="1">
    <location>
        <begin position="37"/>
        <end position="57"/>
    </location>
</feature>
<evidence type="ECO:0000313" key="3">
    <source>
        <dbReference type="Proteomes" id="UP001586593"/>
    </source>
</evidence>
<dbReference type="EMBL" id="JAZHXJ010001310">
    <property type="protein sequence ID" value="KAL1845030.1"/>
    <property type="molecule type" value="Genomic_DNA"/>
</dbReference>
<evidence type="ECO:0000256" key="1">
    <source>
        <dbReference type="SAM" id="Phobius"/>
    </source>
</evidence>
<keyword evidence="1" id="KW-0812">Transmembrane</keyword>
<keyword evidence="1" id="KW-0472">Membrane</keyword>
<evidence type="ECO:0000313" key="2">
    <source>
        <dbReference type="EMBL" id="KAL1845030.1"/>
    </source>
</evidence>
<accession>A0ABR3VTQ2</accession>
<keyword evidence="1" id="KW-1133">Transmembrane helix</keyword>
<keyword evidence="3" id="KW-1185">Reference proteome</keyword>
<reference evidence="2 3" key="1">
    <citation type="journal article" date="2024" name="Commun. Biol.">
        <title>Comparative genomic analysis of thermophilic fungi reveals convergent evolutionary adaptations and gene losses.</title>
        <authorList>
            <person name="Steindorff A.S."/>
            <person name="Aguilar-Pontes M.V."/>
            <person name="Robinson A.J."/>
            <person name="Andreopoulos B."/>
            <person name="LaButti K."/>
            <person name="Kuo A."/>
            <person name="Mondo S."/>
            <person name="Riley R."/>
            <person name="Otillar R."/>
            <person name="Haridas S."/>
            <person name="Lipzen A."/>
            <person name="Grimwood J."/>
            <person name="Schmutz J."/>
            <person name="Clum A."/>
            <person name="Reid I.D."/>
            <person name="Moisan M.C."/>
            <person name="Butler G."/>
            <person name="Nguyen T.T.M."/>
            <person name="Dewar K."/>
            <person name="Conant G."/>
            <person name="Drula E."/>
            <person name="Henrissat B."/>
            <person name="Hansel C."/>
            <person name="Singer S."/>
            <person name="Hutchinson M.I."/>
            <person name="de Vries R.P."/>
            <person name="Natvig D.O."/>
            <person name="Powell A.J."/>
            <person name="Tsang A."/>
            <person name="Grigoriev I.V."/>
        </authorList>
    </citation>
    <scope>NUCLEOTIDE SEQUENCE [LARGE SCALE GENOMIC DNA]</scope>
    <source>
        <strain evidence="2 3">ATCC 24622</strain>
    </source>
</reference>
<protein>
    <recommendedName>
        <fullName evidence="4">Sulphur transport domain-containing protein</fullName>
    </recommendedName>
</protein>
<proteinExistence type="predicted"/>
<sequence length="122" mass="12663">MATVLTGAVFGAALVAAGVFQPSVILSQFRLENWHMMQSFLTATACSAILVAIFRHLGLVQLKPRNFAPLGWLRGRPYDGNLVGGLLLGHGMALSGACPGTVLAQVALGVPSAVPGRLRGTP</sequence>
<organism evidence="2 3">
    <name type="scientific">Phialemonium thermophilum</name>
    <dbReference type="NCBI Taxonomy" id="223376"/>
    <lineage>
        <taxon>Eukaryota</taxon>
        <taxon>Fungi</taxon>
        <taxon>Dikarya</taxon>
        <taxon>Ascomycota</taxon>
        <taxon>Pezizomycotina</taxon>
        <taxon>Sordariomycetes</taxon>
        <taxon>Sordariomycetidae</taxon>
        <taxon>Cephalothecales</taxon>
        <taxon>Cephalothecaceae</taxon>
        <taxon>Phialemonium</taxon>
    </lineage>
</organism>
<dbReference type="InterPro" id="IPR007272">
    <property type="entry name" value="Sulf_transp_TsuA/YedE"/>
</dbReference>
<gene>
    <name evidence="2" type="ORF">VTK73DRAFT_1308</name>
</gene>
<dbReference type="Proteomes" id="UP001586593">
    <property type="component" value="Unassembled WGS sequence"/>
</dbReference>
<evidence type="ECO:0008006" key="4">
    <source>
        <dbReference type="Google" id="ProtNLM"/>
    </source>
</evidence>